<feature type="compositionally biased region" description="Gly residues" evidence="1">
    <location>
        <begin position="52"/>
        <end position="67"/>
    </location>
</feature>
<proteinExistence type="predicted"/>
<reference evidence="2" key="1">
    <citation type="journal article" date="2014" name="Front. Microbiol.">
        <title>High frequency of phylogenetically diverse reductive dehalogenase-homologous genes in deep subseafloor sedimentary metagenomes.</title>
        <authorList>
            <person name="Kawai M."/>
            <person name="Futagami T."/>
            <person name="Toyoda A."/>
            <person name="Takaki Y."/>
            <person name="Nishi S."/>
            <person name="Hori S."/>
            <person name="Arai W."/>
            <person name="Tsubouchi T."/>
            <person name="Morono Y."/>
            <person name="Uchiyama I."/>
            <person name="Ito T."/>
            <person name="Fujiyama A."/>
            <person name="Inagaki F."/>
            <person name="Takami H."/>
        </authorList>
    </citation>
    <scope>NUCLEOTIDE SEQUENCE</scope>
    <source>
        <strain evidence="2">Expedition CK06-06</strain>
    </source>
</reference>
<feature type="region of interest" description="Disordered" evidence="1">
    <location>
        <begin position="47"/>
        <end position="67"/>
    </location>
</feature>
<evidence type="ECO:0000256" key="1">
    <source>
        <dbReference type="SAM" id="MobiDB-lite"/>
    </source>
</evidence>
<feature type="non-terminal residue" evidence="2">
    <location>
        <position position="228"/>
    </location>
</feature>
<organism evidence="2">
    <name type="scientific">marine sediment metagenome</name>
    <dbReference type="NCBI Taxonomy" id="412755"/>
    <lineage>
        <taxon>unclassified sequences</taxon>
        <taxon>metagenomes</taxon>
        <taxon>ecological metagenomes</taxon>
    </lineage>
</organism>
<feature type="non-terminal residue" evidence="2">
    <location>
        <position position="1"/>
    </location>
</feature>
<comment type="caution">
    <text evidence="2">The sequence shown here is derived from an EMBL/GenBank/DDBJ whole genome shotgun (WGS) entry which is preliminary data.</text>
</comment>
<accession>X0YL10</accession>
<feature type="region of interest" description="Disordered" evidence="1">
    <location>
        <begin position="133"/>
        <end position="153"/>
    </location>
</feature>
<name>X0YL10_9ZZZZ</name>
<feature type="compositionally biased region" description="Gly residues" evidence="1">
    <location>
        <begin position="135"/>
        <end position="153"/>
    </location>
</feature>
<evidence type="ECO:0000313" key="2">
    <source>
        <dbReference type="EMBL" id="GAG49233.1"/>
    </source>
</evidence>
<dbReference type="AlphaFoldDB" id="X0YL10"/>
<dbReference type="EMBL" id="BARS01053161">
    <property type="protein sequence ID" value="GAG49233.1"/>
    <property type="molecule type" value="Genomic_DNA"/>
</dbReference>
<protein>
    <submittedName>
        <fullName evidence="2">Uncharacterized protein</fullName>
    </submittedName>
</protein>
<gene>
    <name evidence="2" type="ORF">S01H1_78931</name>
</gene>
<sequence length="228" mass="20776">QNSPFDSDANIVAAGDGHAHACGTVDVSGGAGGSSRCADFGAPYSVQAPGSEGSGPTGTPGGRGGDGGWDTIGPIYMGGGCHELVCCGLADFLVSGEHENAEGGEAGLAGADGQAGAGCSDPLDAFGVAWPPGNAGDGTQGHPGSGGGGGGAGGSALITWEPGSCEFADGLGGGGGGGGAGGCGGGGGTAGTAGTPSVGVVIAYSGSMVATEPPVLTGLTIITRAPGA</sequence>